<dbReference type="PANTHER" id="PTHR43606">
    <property type="entry name" value="PHOSPHATASE, PUTATIVE (AFU_ORTHOLOGUE AFUA_6G08710)-RELATED"/>
    <property type="match status" value="1"/>
</dbReference>
<evidence type="ECO:0000313" key="5">
    <source>
        <dbReference type="Proteomes" id="UP000193922"/>
    </source>
</evidence>
<dbReference type="InterPro" id="IPR052900">
    <property type="entry name" value="Phospholipid_Metab_Enz"/>
</dbReference>
<keyword evidence="2" id="KW-0472">Membrane</keyword>
<dbReference type="AlphaFoldDB" id="A0A1Y1WME9"/>
<name>A0A1Y1WME9_9FUNG</name>
<comment type="caution">
    <text evidence="4">The sequence shown here is derived from an EMBL/GenBank/DDBJ whole genome shotgun (WGS) entry which is preliminary data.</text>
</comment>
<gene>
    <name evidence="4" type="ORF">DL89DRAFT_290221</name>
</gene>
<keyword evidence="5" id="KW-1185">Reference proteome</keyword>
<reference evidence="4 5" key="1">
    <citation type="submission" date="2016-07" db="EMBL/GenBank/DDBJ databases">
        <title>Pervasive Adenine N6-methylation of Active Genes in Fungi.</title>
        <authorList>
            <consortium name="DOE Joint Genome Institute"/>
            <person name="Mondo S.J."/>
            <person name="Dannebaum R.O."/>
            <person name="Kuo R.C."/>
            <person name="Labutti K."/>
            <person name="Haridas S."/>
            <person name="Kuo A."/>
            <person name="Salamov A."/>
            <person name="Ahrendt S.R."/>
            <person name="Lipzen A."/>
            <person name="Sullivan W."/>
            <person name="Andreopoulos W.B."/>
            <person name="Clum A."/>
            <person name="Lindquist E."/>
            <person name="Daum C."/>
            <person name="Ramamoorthy G.K."/>
            <person name="Gryganskyi A."/>
            <person name="Culley D."/>
            <person name="Magnuson J.K."/>
            <person name="James T.Y."/>
            <person name="O'Malley M.A."/>
            <person name="Stajich J.E."/>
            <person name="Spatafora J.W."/>
            <person name="Visel A."/>
            <person name="Grigoriev I.V."/>
        </authorList>
    </citation>
    <scope>NUCLEOTIDE SEQUENCE [LARGE SCALE GENOMIC DNA]</scope>
    <source>
        <strain evidence="4 5">ATCC 12442</strain>
    </source>
</reference>
<sequence length="569" mass="64444">MVATYVASFLHLLFSYTLLRIVPVQHLFLFDLVAFPVSLFLLSRDIVVDWYLPTTAAKAHHTPGDVGKSDAAPRRRLSDKALSENAKKSKAAEAGEAESMAASDSGCGKNSVHLHADKGLSFGKIFLLVLNLVSFAMVLDFVYRPVLYPGDELVVFRPGYVSHRSAKLHIRFPEPDRQLEVRYKELSGGDKVEFAANTPWETHTIHQALTNETDYTATLLISNLSPSTKYLALFRLKLHGTMQIKTAPAPGTPMKYRFATGSCIKPNFPYTPTTSPDVFGFANMLEHSDGLDMVMFLGDFIYSDLPFYFGPEPEDYRRLYRQVYMTKSAQRLLNKVPMLHVYDDHEIVNNWHEQDKPPMGAAMRAYHEYNGNPNPDPVEAHHAYYNFTVGNIAFYAWDTRRQCWAAAQKQHFMQWLHDVNHTAAVKFVVSSVPVTAGWTNIDSDHDTWRGYMTERAEILNVTQYVPNLYYLSGDRHEMAAVVLPSGNVEFSTSPVSQFTFPLIGEFKDGEFGEQTLHYRRAGHVKFGILDVDTETNPDAPRVTYSLYTADEHGAKRPAWTYESNGVPWR</sequence>
<evidence type="ECO:0000259" key="3">
    <source>
        <dbReference type="Pfam" id="PF09423"/>
    </source>
</evidence>
<feature type="transmembrane region" description="Helical" evidence="2">
    <location>
        <begin position="125"/>
        <end position="143"/>
    </location>
</feature>
<dbReference type="STRING" id="61395.A0A1Y1WME9"/>
<feature type="domain" description="PhoD-like phosphatase metallophosphatase" evidence="3">
    <location>
        <begin position="280"/>
        <end position="505"/>
    </location>
</feature>
<dbReference type="RefSeq" id="XP_040747942.1">
    <property type="nucleotide sequence ID" value="XM_040890060.1"/>
</dbReference>
<dbReference type="EMBL" id="MCFD01000001">
    <property type="protein sequence ID" value="ORX74731.1"/>
    <property type="molecule type" value="Genomic_DNA"/>
</dbReference>
<dbReference type="Gene3D" id="3.60.21.70">
    <property type="entry name" value="PhoD-like phosphatase"/>
    <property type="match status" value="1"/>
</dbReference>
<dbReference type="InterPro" id="IPR018946">
    <property type="entry name" value="PhoD-like_MPP"/>
</dbReference>
<keyword evidence="2" id="KW-0812">Transmembrane</keyword>
<dbReference type="PANTHER" id="PTHR43606:SF2">
    <property type="entry name" value="ALKALINE PHOSPHATASE FAMILY PROTEIN (AFU_ORTHOLOGUE AFUA_5G03860)"/>
    <property type="match status" value="1"/>
</dbReference>
<dbReference type="SUPFAM" id="SSF56300">
    <property type="entry name" value="Metallo-dependent phosphatases"/>
    <property type="match status" value="1"/>
</dbReference>
<dbReference type="InterPro" id="IPR038607">
    <property type="entry name" value="PhoD-like_sf"/>
</dbReference>
<feature type="compositionally biased region" description="Basic and acidic residues" evidence="1">
    <location>
        <begin position="67"/>
        <end position="93"/>
    </location>
</feature>
<organism evidence="4 5">
    <name type="scientific">Linderina pennispora</name>
    <dbReference type="NCBI Taxonomy" id="61395"/>
    <lineage>
        <taxon>Eukaryota</taxon>
        <taxon>Fungi</taxon>
        <taxon>Fungi incertae sedis</taxon>
        <taxon>Zoopagomycota</taxon>
        <taxon>Kickxellomycotina</taxon>
        <taxon>Kickxellomycetes</taxon>
        <taxon>Kickxellales</taxon>
        <taxon>Kickxellaceae</taxon>
        <taxon>Linderina</taxon>
    </lineage>
</organism>
<dbReference type="InterPro" id="IPR029052">
    <property type="entry name" value="Metallo-depent_PP-like"/>
</dbReference>
<evidence type="ECO:0000256" key="2">
    <source>
        <dbReference type="SAM" id="Phobius"/>
    </source>
</evidence>
<dbReference type="GeneID" id="63806708"/>
<feature type="region of interest" description="Disordered" evidence="1">
    <location>
        <begin position="59"/>
        <end position="106"/>
    </location>
</feature>
<feature type="compositionally biased region" description="Low complexity" evidence="1">
    <location>
        <begin position="94"/>
        <end position="103"/>
    </location>
</feature>
<feature type="transmembrane region" description="Helical" evidence="2">
    <location>
        <begin position="20"/>
        <end position="42"/>
    </location>
</feature>
<dbReference type="Proteomes" id="UP000193922">
    <property type="component" value="Unassembled WGS sequence"/>
</dbReference>
<dbReference type="Pfam" id="PF09423">
    <property type="entry name" value="PhoD"/>
    <property type="match status" value="1"/>
</dbReference>
<accession>A0A1Y1WME9</accession>
<proteinExistence type="predicted"/>
<keyword evidence="2" id="KW-1133">Transmembrane helix</keyword>
<dbReference type="CDD" id="cd07389">
    <property type="entry name" value="MPP_PhoD"/>
    <property type="match status" value="1"/>
</dbReference>
<protein>
    <recommendedName>
        <fullName evidence="3">PhoD-like phosphatase metallophosphatase domain-containing protein</fullName>
    </recommendedName>
</protein>
<evidence type="ECO:0000313" key="4">
    <source>
        <dbReference type="EMBL" id="ORX74731.1"/>
    </source>
</evidence>
<dbReference type="OrthoDB" id="2100241at2759"/>
<evidence type="ECO:0000256" key="1">
    <source>
        <dbReference type="SAM" id="MobiDB-lite"/>
    </source>
</evidence>